<evidence type="ECO:0000313" key="3">
    <source>
        <dbReference type="Proteomes" id="UP000198420"/>
    </source>
</evidence>
<gene>
    <name evidence="2" type="ORF">SAMN06265355_102180</name>
</gene>
<sequence length="270" mass="29941">MIADGVGPVRGNAPPARGRARLPREGSTVPGYLQTLPLHTITEVYGEAGLRDRFAREILRFGEPDWRRLSTALALAGDLHRQDRRVREPVVNHLLRVTLRVMCHYEVDDADLLVAALMHDSVEDHPADLAGDGHADPAEAALGVLSAEFGPRVADLVRAVTNPVYDRSRDVHAQYRAHVVDSLERHPAARIIKVSDFTDNGVGLIHTTGPKLRKLARKYRPLVPELKDLVNRPDTPLKERIKQHITGQLDRADERFTAILQGHTLAGQVT</sequence>
<feature type="region of interest" description="Disordered" evidence="1">
    <location>
        <begin position="1"/>
        <end position="27"/>
    </location>
</feature>
<proteinExistence type="predicted"/>
<dbReference type="SUPFAM" id="SSF109604">
    <property type="entry name" value="HD-domain/PDEase-like"/>
    <property type="match status" value="1"/>
</dbReference>
<dbReference type="OrthoDB" id="9802385at2"/>
<dbReference type="AlphaFoldDB" id="A0A238VPJ6"/>
<dbReference type="EMBL" id="FZNP01000002">
    <property type="protein sequence ID" value="SNR36265.1"/>
    <property type="molecule type" value="Genomic_DNA"/>
</dbReference>
<accession>A0A238VPJ6</accession>
<organism evidence="2 3">
    <name type="scientific">Actinomadura mexicana</name>
    <dbReference type="NCBI Taxonomy" id="134959"/>
    <lineage>
        <taxon>Bacteria</taxon>
        <taxon>Bacillati</taxon>
        <taxon>Actinomycetota</taxon>
        <taxon>Actinomycetes</taxon>
        <taxon>Streptosporangiales</taxon>
        <taxon>Thermomonosporaceae</taxon>
        <taxon>Actinomadura</taxon>
    </lineage>
</organism>
<evidence type="ECO:0000256" key="1">
    <source>
        <dbReference type="SAM" id="MobiDB-lite"/>
    </source>
</evidence>
<evidence type="ECO:0000313" key="2">
    <source>
        <dbReference type="EMBL" id="SNR36265.1"/>
    </source>
</evidence>
<dbReference type="Gene3D" id="1.10.3210.10">
    <property type="entry name" value="Hypothetical protein af1432"/>
    <property type="match status" value="1"/>
</dbReference>
<dbReference type="PANTHER" id="PTHR46246:SF1">
    <property type="entry name" value="GUANOSINE-3',5'-BIS(DIPHOSPHATE) 3'-PYROPHOSPHOHYDROLASE MESH1"/>
    <property type="match status" value="1"/>
</dbReference>
<dbReference type="Proteomes" id="UP000198420">
    <property type="component" value="Unassembled WGS sequence"/>
</dbReference>
<protein>
    <submittedName>
        <fullName evidence="2">HD domain-containing protein</fullName>
    </submittedName>
</protein>
<dbReference type="PANTHER" id="PTHR46246">
    <property type="entry name" value="GUANOSINE-3',5'-BIS(DIPHOSPHATE) 3'-PYROPHOSPHOHYDROLASE MESH1"/>
    <property type="match status" value="1"/>
</dbReference>
<reference evidence="3" key="1">
    <citation type="submission" date="2017-06" db="EMBL/GenBank/DDBJ databases">
        <authorList>
            <person name="Varghese N."/>
            <person name="Submissions S."/>
        </authorList>
    </citation>
    <scope>NUCLEOTIDE SEQUENCE [LARGE SCALE GENOMIC DNA]</scope>
    <source>
        <strain evidence="3">DSM 44485</strain>
    </source>
</reference>
<keyword evidence="3" id="KW-1185">Reference proteome</keyword>
<dbReference type="GO" id="GO:0008893">
    <property type="term" value="F:guanosine-3',5'-bis(diphosphate) 3'-diphosphatase activity"/>
    <property type="evidence" value="ECO:0007669"/>
    <property type="project" value="TreeGrafter"/>
</dbReference>
<feature type="compositionally biased region" description="Low complexity" evidence="1">
    <location>
        <begin position="7"/>
        <end position="17"/>
    </location>
</feature>
<name>A0A238VPJ6_9ACTN</name>
<dbReference type="InterPro" id="IPR052194">
    <property type="entry name" value="MESH1"/>
</dbReference>